<dbReference type="RefSeq" id="WP_123107355.1">
    <property type="nucleotide sequence ID" value="NZ_RIBZ01000812.1"/>
</dbReference>
<feature type="chain" id="PRO_5018048502" description="Secreted protein" evidence="2">
    <location>
        <begin position="28"/>
        <end position="60"/>
    </location>
</feature>
<feature type="compositionally biased region" description="Polar residues" evidence="1">
    <location>
        <begin position="47"/>
        <end position="60"/>
    </location>
</feature>
<name>A0A3M8T8J2_9ACTN</name>
<keyword evidence="2" id="KW-0732">Signal</keyword>
<organism evidence="3 4">
    <name type="scientific">Streptomyces botrytidirepellens</name>
    <dbReference type="NCBI Taxonomy" id="2486417"/>
    <lineage>
        <taxon>Bacteria</taxon>
        <taxon>Bacillati</taxon>
        <taxon>Actinomycetota</taxon>
        <taxon>Actinomycetes</taxon>
        <taxon>Kitasatosporales</taxon>
        <taxon>Streptomycetaceae</taxon>
        <taxon>Streptomyces</taxon>
    </lineage>
</organism>
<evidence type="ECO:0000313" key="4">
    <source>
        <dbReference type="Proteomes" id="UP000275401"/>
    </source>
</evidence>
<evidence type="ECO:0000256" key="2">
    <source>
        <dbReference type="SAM" id="SignalP"/>
    </source>
</evidence>
<comment type="caution">
    <text evidence="3">The sequence shown here is derived from an EMBL/GenBank/DDBJ whole genome shotgun (WGS) entry which is preliminary data.</text>
</comment>
<dbReference type="AlphaFoldDB" id="A0A3M8T8J2"/>
<sequence length="60" mass="5952">MTYSKKALVSFAFAAAIAAGTAVPALADAHPDRAGITTQDAHPDSPQPISGANQAEGTDG</sequence>
<gene>
    <name evidence="3" type="ORF">EEJ42_41740</name>
</gene>
<proteinExistence type="predicted"/>
<evidence type="ECO:0000256" key="1">
    <source>
        <dbReference type="SAM" id="MobiDB-lite"/>
    </source>
</evidence>
<accession>A0A3M8T8J2</accession>
<dbReference type="Proteomes" id="UP000275401">
    <property type="component" value="Unassembled WGS sequence"/>
</dbReference>
<dbReference type="EMBL" id="RIBZ01000812">
    <property type="protein sequence ID" value="RNF87844.1"/>
    <property type="molecule type" value="Genomic_DNA"/>
</dbReference>
<reference evidence="3 4" key="1">
    <citation type="submission" date="2018-11" db="EMBL/GenBank/DDBJ databases">
        <title>The Potential of Streptomyces as Biocontrol Agents against the Tomato grey mould, Botrytis cinerea (Gray mold) Frontiers in Microbiology.</title>
        <authorList>
            <person name="Li D."/>
        </authorList>
    </citation>
    <scope>NUCLEOTIDE SEQUENCE [LARGE SCALE GENOMIC DNA]</scope>
    <source>
        <strain evidence="3 4">NEAU-LD23</strain>
    </source>
</reference>
<evidence type="ECO:0008006" key="5">
    <source>
        <dbReference type="Google" id="ProtNLM"/>
    </source>
</evidence>
<feature type="region of interest" description="Disordered" evidence="1">
    <location>
        <begin position="31"/>
        <end position="60"/>
    </location>
</feature>
<keyword evidence="4" id="KW-1185">Reference proteome</keyword>
<feature type="signal peptide" evidence="2">
    <location>
        <begin position="1"/>
        <end position="27"/>
    </location>
</feature>
<evidence type="ECO:0000313" key="3">
    <source>
        <dbReference type="EMBL" id="RNF87844.1"/>
    </source>
</evidence>
<protein>
    <recommendedName>
        <fullName evidence="5">Secreted protein</fullName>
    </recommendedName>
</protein>